<dbReference type="PANTHER" id="PTHR43539:SF78">
    <property type="entry name" value="FLAVIN-CONTAINING MONOOXYGENASE"/>
    <property type="match status" value="1"/>
</dbReference>
<dbReference type="SUPFAM" id="SSF51905">
    <property type="entry name" value="FAD/NAD(P)-binding domain"/>
    <property type="match status" value="2"/>
</dbReference>
<comment type="caution">
    <text evidence="2">The sequence shown here is derived from an EMBL/GenBank/DDBJ whole genome shotgun (WGS) entry which is preliminary data.</text>
</comment>
<dbReference type="PIRSF" id="PIRSF000332">
    <property type="entry name" value="FMO"/>
    <property type="match status" value="1"/>
</dbReference>
<accession>A0ABV1EVX9</accession>
<sequence>MYDTIVIGAGQAGLSIGYYLKEYNHNYIILDKGSEVGEIWKKRYDSLILFTPRIYNSLPGMSFEGDKQGFPTKDEVVTYLKNYVERYEIPIHFHTEVVSVSKLNGNFLIKTNQGEYQAKNIVIATGPFQTPKIPLFSKEIPSTINQIHSSQYKNSSQLLDGNALVIGGGNSGAQIAVELSKERDTYLAVSKNLSYLPLVLMRKSIFFWFDKLGILKANSNSRLGRIIQKKGDPIFGFELKRAIKENEVKVKKRVIGVNKNKIKFEDNTMIKVSNIIWATGFETEFPWLQIDGVLDNEGKVIHSRGVSKIQGLYFIGLPWQYRRGSALLQGVGYDAKHIVKKIEERLY</sequence>
<dbReference type="InterPro" id="IPR050982">
    <property type="entry name" value="Auxin_biosynth/cation_transpt"/>
</dbReference>
<dbReference type="Proteomes" id="UP001465426">
    <property type="component" value="Unassembled WGS sequence"/>
</dbReference>
<gene>
    <name evidence="2" type="ORF">WMO63_06135</name>
</gene>
<keyword evidence="3" id="KW-1185">Reference proteome</keyword>
<evidence type="ECO:0000313" key="2">
    <source>
        <dbReference type="EMBL" id="MEQ2465250.1"/>
    </source>
</evidence>
<dbReference type="EMBL" id="JBBMFN010000009">
    <property type="protein sequence ID" value="MEQ2465250.1"/>
    <property type="molecule type" value="Genomic_DNA"/>
</dbReference>
<dbReference type="PRINTS" id="PR00368">
    <property type="entry name" value="FADPNR"/>
</dbReference>
<dbReference type="EC" id="1.14.13.-" evidence="2"/>
<evidence type="ECO:0000256" key="1">
    <source>
        <dbReference type="ARBA" id="ARBA00023002"/>
    </source>
</evidence>
<organism evidence="2 3">
    <name type="scientific">Niallia hominis</name>
    <dbReference type="NCBI Taxonomy" id="3133173"/>
    <lineage>
        <taxon>Bacteria</taxon>
        <taxon>Bacillati</taxon>
        <taxon>Bacillota</taxon>
        <taxon>Bacilli</taxon>
        <taxon>Bacillales</taxon>
        <taxon>Bacillaceae</taxon>
        <taxon>Niallia</taxon>
    </lineage>
</organism>
<dbReference type="RefSeq" id="WP_031538014.1">
    <property type="nucleotide sequence ID" value="NZ_JBBMFN010000009.1"/>
</dbReference>
<dbReference type="InterPro" id="IPR036188">
    <property type="entry name" value="FAD/NAD-bd_sf"/>
</dbReference>
<dbReference type="Pfam" id="PF13738">
    <property type="entry name" value="Pyr_redox_3"/>
    <property type="match status" value="1"/>
</dbReference>
<reference evidence="2 3" key="1">
    <citation type="submission" date="2024-03" db="EMBL/GenBank/DDBJ databases">
        <title>Human intestinal bacterial collection.</title>
        <authorList>
            <person name="Pauvert C."/>
            <person name="Hitch T.C.A."/>
            <person name="Clavel T."/>
        </authorList>
    </citation>
    <scope>NUCLEOTIDE SEQUENCE [LARGE SCALE GENOMIC DNA]</scope>
    <source>
        <strain evidence="2 3">CLA-SR-H024</strain>
    </source>
</reference>
<evidence type="ECO:0000313" key="3">
    <source>
        <dbReference type="Proteomes" id="UP001465426"/>
    </source>
</evidence>
<proteinExistence type="predicted"/>
<name>A0ABV1EVX9_9BACI</name>
<dbReference type="InterPro" id="IPR000960">
    <property type="entry name" value="Flavin_mOase"/>
</dbReference>
<dbReference type="GO" id="GO:0016491">
    <property type="term" value="F:oxidoreductase activity"/>
    <property type="evidence" value="ECO:0007669"/>
    <property type="project" value="UniProtKB-KW"/>
</dbReference>
<keyword evidence="1 2" id="KW-0560">Oxidoreductase</keyword>
<dbReference type="Gene3D" id="3.50.50.60">
    <property type="entry name" value="FAD/NAD(P)-binding domain"/>
    <property type="match status" value="1"/>
</dbReference>
<dbReference type="PANTHER" id="PTHR43539">
    <property type="entry name" value="FLAVIN-BINDING MONOOXYGENASE-LIKE PROTEIN (AFU_ORTHOLOGUE AFUA_4G09220)"/>
    <property type="match status" value="1"/>
</dbReference>
<protein>
    <submittedName>
        <fullName evidence="2">NAD(P)/FAD-dependent oxidoreductase</fullName>
        <ecNumber evidence="2">1.14.13.-</ecNumber>
    </submittedName>
</protein>
<dbReference type="PRINTS" id="PR00469">
    <property type="entry name" value="PNDRDTASEII"/>
</dbReference>